<reference evidence="8" key="1">
    <citation type="journal article" date="2019" name="Int. J. Syst. Evol. Microbiol.">
        <title>The Global Catalogue of Microorganisms (GCM) 10K type strain sequencing project: providing services to taxonomists for standard genome sequencing and annotation.</title>
        <authorList>
            <consortium name="The Broad Institute Genomics Platform"/>
            <consortium name="The Broad Institute Genome Sequencing Center for Infectious Disease"/>
            <person name="Wu L."/>
            <person name="Ma J."/>
        </authorList>
    </citation>
    <scope>NUCLEOTIDE SEQUENCE [LARGE SCALE GENOMIC DNA]</scope>
    <source>
        <strain evidence="8">JCM 4816</strain>
    </source>
</reference>
<evidence type="ECO:0000256" key="5">
    <source>
        <dbReference type="ARBA" id="ARBA00023210"/>
    </source>
</evidence>
<dbReference type="InterPro" id="IPR038658">
    <property type="entry name" value="SsgB_sf"/>
</dbReference>
<comment type="similarity">
    <text evidence="2">Belongs to the SsgA family.</text>
</comment>
<accession>A0ABW1G317</accession>
<keyword evidence="8" id="KW-1185">Reference proteome</keyword>
<proteinExistence type="inferred from homology"/>
<dbReference type="EMBL" id="JBHSQJ010000047">
    <property type="protein sequence ID" value="MFC5907967.1"/>
    <property type="molecule type" value="Genomic_DNA"/>
</dbReference>
<keyword evidence="4" id="KW-0749">Sporulation</keyword>
<dbReference type="PROSITE" id="PS51257">
    <property type="entry name" value="PROKAR_LIPOPROTEIN"/>
    <property type="match status" value="1"/>
</dbReference>
<dbReference type="RefSeq" id="WP_380582920.1">
    <property type="nucleotide sequence ID" value="NZ_JBHSQJ010000047.1"/>
</dbReference>
<dbReference type="Pfam" id="PF04686">
    <property type="entry name" value="SsgA"/>
    <property type="match status" value="1"/>
</dbReference>
<keyword evidence="6" id="KW-0131">Cell cycle</keyword>
<evidence type="ECO:0000256" key="1">
    <source>
        <dbReference type="ARBA" id="ARBA00004431"/>
    </source>
</evidence>
<dbReference type="Gene3D" id="2.30.31.20">
    <property type="entry name" value="Sporulation-specific cell division protein SsgB"/>
    <property type="match status" value="1"/>
</dbReference>
<dbReference type="InterPro" id="IPR006776">
    <property type="entry name" value="SsgB"/>
</dbReference>
<protein>
    <submittedName>
        <fullName evidence="7">SsgA family sporulation/cell division regulator</fullName>
    </submittedName>
</protein>
<evidence type="ECO:0000256" key="3">
    <source>
        <dbReference type="ARBA" id="ARBA00022618"/>
    </source>
</evidence>
<sequence>MMFGHPRHRPAVSWTAAAACGTDLLLTLFTEAGVNLPVPSRLTYSRDDPYAVRLDCHVDLPDPAAWFFARDLLLAGLHEQAGHGDVRVRPGIGPSRGHVFITLGHPDDPAVLRAAAWEVEEFAMRSLRIVPAGTEHLHVDLDDMVNRLGRDAD</sequence>
<evidence type="ECO:0000313" key="7">
    <source>
        <dbReference type="EMBL" id="MFC5907967.1"/>
    </source>
</evidence>
<comment type="subcellular location">
    <subcellularLocation>
        <location evidence="1">Cell septum</location>
    </subcellularLocation>
</comment>
<name>A0ABW1G317_9ACTN</name>
<organism evidence="7 8">
    <name type="scientific">Streptacidiphilus monticola</name>
    <dbReference type="NCBI Taxonomy" id="2161674"/>
    <lineage>
        <taxon>Bacteria</taxon>
        <taxon>Bacillati</taxon>
        <taxon>Actinomycetota</taxon>
        <taxon>Actinomycetes</taxon>
        <taxon>Kitasatosporales</taxon>
        <taxon>Streptomycetaceae</taxon>
        <taxon>Streptacidiphilus</taxon>
    </lineage>
</organism>
<keyword evidence="5" id="KW-0717">Septation</keyword>
<keyword evidence="3" id="KW-0132">Cell division</keyword>
<gene>
    <name evidence="7" type="ORF">ACFP3V_12170</name>
</gene>
<dbReference type="Proteomes" id="UP001596174">
    <property type="component" value="Unassembled WGS sequence"/>
</dbReference>
<evidence type="ECO:0000256" key="6">
    <source>
        <dbReference type="ARBA" id="ARBA00023306"/>
    </source>
</evidence>
<evidence type="ECO:0000256" key="2">
    <source>
        <dbReference type="ARBA" id="ARBA00009323"/>
    </source>
</evidence>
<evidence type="ECO:0000256" key="4">
    <source>
        <dbReference type="ARBA" id="ARBA00022969"/>
    </source>
</evidence>
<evidence type="ECO:0000313" key="8">
    <source>
        <dbReference type="Proteomes" id="UP001596174"/>
    </source>
</evidence>
<comment type="caution">
    <text evidence="7">The sequence shown here is derived from an EMBL/GenBank/DDBJ whole genome shotgun (WGS) entry which is preliminary data.</text>
</comment>